<gene>
    <name evidence="2" type="ORF">R1flu_004221</name>
</gene>
<protein>
    <submittedName>
        <fullName evidence="2">Uncharacterized protein</fullName>
    </submittedName>
</protein>
<keyword evidence="3" id="KW-1185">Reference proteome</keyword>
<sequence length="74" mass="8344">MADHDEDIEKGARGLHIFQYHCDTPPPWLLDGIDGDNDADNDNDDNNNPGAHESYDKDTMANPREIMLIPYMTA</sequence>
<dbReference type="EMBL" id="JBHFFA010000003">
    <property type="protein sequence ID" value="KAL2632742.1"/>
    <property type="molecule type" value="Genomic_DNA"/>
</dbReference>
<organism evidence="2 3">
    <name type="scientific">Riccia fluitans</name>
    <dbReference type="NCBI Taxonomy" id="41844"/>
    <lineage>
        <taxon>Eukaryota</taxon>
        <taxon>Viridiplantae</taxon>
        <taxon>Streptophyta</taxon>
        <taxon>Embryophyta</taxon>
        <taxon>Marchantiophyta</taxon>
        <taxon>Marchantiopsida</taxon>
        <taxon>Marchantiidae</taxon>
        <taxon>Marchantiales</taxon>
        <taxon>Ricciaceae</taxon>
        <taxon>Riccia</taxon>
    </lineage>
</organism>
<comment type="caution">
    <text evidence="2">The sequence shown here is derived from an EMBL/GenBank/DDBJ whole genome shotgun (WGS) entry which is preliminary data.</text>
</comment>
<dbReference type="Proteomes" id="UP001605036">
    <property type="component" value="Unassembled WGS sequence"/>
</dbReference>
<name>A0ABD1YSQ1_9MARC</name>
<accession>A0ABD1YSQ1</accession>
<feature type="region of interest" description="Disordered" evidence="1">
    <location>
        <begin position="27"/>
        <end position="61"/>
    </location>
</feature>
<evidence type="ECO:0000313" key="3">
    <source>
        <dbReference type="Proteomes" id="UP001605036"/>
    </source>
</evidence>
<proteinExistence type="predicted"/>
<evidence type="ECO:0000256" key="1">
    <source>
        <dbReference type="SAM" id="MobiDB-lite"/>
    </source>
</evidence>
<feature type="compositionally biased region" description="Acidic residues" evidence="1">
    <location>
        <begin position="33"/>
        <end position="45"/>
    </location>
</feature>
<evidence type="ECO:0000313" key="2">
    <source>
        <dbReference type="EMBL" id="KAL2632742.1"/>
    </source>
</evidence>
<dbReference type="AlphaFoldDB" id="A0ABD1YSQ1"/>
<reference evidence="2 3" key="1">
    <citation type="submission" date="2024-09" db="EMBL/GenBank/DDBJ databases">
        <title>Chromosome-scale assembly of Riccia fluitans.</title>
        <authorList>
            <person name="Paukszto L."/>
            <person name="Sawicki J."/>
            <person name="Karawczyk K."/>
            <person name="Piernik-Szablinska J."/>
            <person name="Szczecinska M."/>
            <person name="Mazdziarz M."/>
        </authorList>
    </citation>
    <scope>NUCLEOTIDE SEQUENCE [LARGE SCALE GENOMIC DNA]</scope>
    <source>
        <strain evidence="2">Rf_01</strain>
        <tissue evidence="2">Aerial parts of the thallus</tissue>
    </source>
</reference>